<keyword evidence="8 10" id="KW-0472">Membrane</keyword>
<feature type="compositionally biased region" description="Basic and acidic residues" evidence="9">
    <location>
        <begin position="153"/>
        <end position="177"/>
    </location>
</feature>
<evidence type="ECO:0000256" key="2">
    <source>
        <dbReference type="ARBA" id="ARBA00006012"/>
    </source>
</evidence>
<evidence type="ECO:0000256" key="6">
    <source>
        <dbReference type="ARBA" id="ARBA00022840"/>
    </source>
</evidence>
<evidence type="ECO:0000256" key="1">
    <source>
        <dbReference type="ARBA" id="ARBA00004141"/>
    </source>
</evidence>
<dbReference type="InterPro" id="IPR010929">
    <property type="entry name" value="PDR_CDR_ABC"/>
</dbReference>
<feature type="transmembrane region" description="Helical" evidence="10">
    <location>
        <begin position="611"/>
        <end position="635"/>
    </location>
</feature>
<feature type="domain" description="ABC transporter" evidence="11">
    <location>
        <begin position="1020"/>
        <end position="1269"/>
    </location>
</feature>
<dbReference type="PROSITE" id="PS00211">
    <property type="entry name" value="ABC_TRANSPORTER_1"/>
    <property type="match status" value="1"/>
</dbReference>
<comment type="similarity">
    <text evidence="2">Belongs to the ABC transporter superfamily. ABCG family. PDR (TC 3.A.1.205) subfamily.</text>
</comment>
<keyword evidence="4 10" id="KW-0812">Transmembrane</keyword>
<feature type="transmembrane region" description="Helical" evidence="10">
    <location>
        <begin position="724"/>
        <end position="744"/>
    </location>
</feature>
<feature type="transmembrane region" description="Helical" evidence="10">
    <location>
        <begin position="862"/>
        <end position="879"/>
    </location>
</feature>
<organism evidence="12 13">
    <name type="scientific">Malassezia psittaci</name>
    <dbReference type="NCBI Taxonomy" id="1821823"/>
    <lineage>
        <taxon>Eukaryota</taxon>
        <taxon>Fungi</taxon>
        <taxon>Dikarya</taxon>
        <taxon>Basidiomycota</taxon>
        <taxon>Ustilaginomycotina</taxon>
        <taxon>Malasseziomycetes</taxon>
        <taxon>Malasseziales</taxon>
        <taxon>Malasseziaceae</taxon>
        <taxon>Malassezia</taxon>
    </lineage>
</organism>
<dbReference type="EMBL" id="CP118378">
    <property type="protein sequence ID" value="WFD44377.1"/>
    <property type="molecule type" value="Genomic_DNA"/>
</dbReference>
<proteinExistence type="inferred from homology"/>
<feature type="transmembrane region" description="Helical" evidence="10">
    <location>
        <begin position="1643"/>
        <end position="1664"/>
    </location>
</feature>
<evidence type="ECO:0000313" key="13">
    <source>
        <dbReference type="Proteomes" id="UP001214628"/>
    </source>
</evidence>
<dbReference type="InterPro" id="IPR029481">
    <property type="entry name" value="ABC_trans_N"/>
</dbReference>
<dbReference type="InterPro" id="IPR013525">
    <property type="entry name" value="ABC2_TM"/>
</dbReference>
<dbReference type="CDD" id="cd03233">
    <property type="entry name" value="ABCG_PDR_domain1"/>
    <property type="match status" value="1"/>
</dbReference>
<feature type="transmembrane region" description="Helical" evidence="10">
    <location>
        <begin position="1481"/>
        <end position="1502"/>
    </location>
</feature>
<sequence length="1702" mass="188353">MATDPVSASAYTEAAPSDADFRLPEHELASAIPQADFGYLKSNTTSATPWQNTDAGADTEQTTQGTGLSHGDAPYSSFASQSEGAEGRPAVQTSSSTQQESHGLAAALPSDAAPLVGQHHDFPVDKVPSSGSGSTRVGIDAMDPEGSAALSKRLGDEHDAARRQELESSGDVEKQTWGDDFTTDPFDADHKFSLEKFMRAQISEQQQRGQIARDMGVAFRNLNVTGWGTGAKYNTTVGSMLTSPIRALTEFRQIFKKHVRHILHDITGCVKPGEMLLVLGRPGSGSTTLLKSLCSYRDGYRSIEGDLLYEGFDWKSIQGPLRGEVVYAPEDDIHFATLSVKDTLDFAAASRAPRRQYRVVDGEKDTRRGYVQQTVEVIATILGLRHTYNTIVGDSVTRGVSGGERKRVSIGEALASHARILMFDNSSRGLDSSTAYEFGQALRVTTDVSRTATLSSIYQSGESLTNLFDKVVVLNNGYCVYFGPLKHAAEYFKSIGYLPHNRQTTADFLVSVTDPIGRRLNPDFKQIPLTPEEQAAAFRSSPIGRANEEEVNAYLASMQAESAQAKKEYVSDVRAQRTKRAREQSRYMLSWPQQIRLAIKRRAQIAWGDRMTALIMSAASLFQALIMGSVFFQMAKNSSGLFSRSGVIFFALLYNSFSAMAEIPSCYSQRPVVIRQQRFAMLHPSADALGNVLLDIPVRSFTITFFTVVLYFMTGLAYRADKFFIFYFTCLLLTFTMVSFFRALTAWTRSVSVATMVAGLVIIDSALYAGYAIPRPSMVIWWRWLSYCNPIAFGFEVLMMNEYRGESLPCAPGQMFPPYPDVPDANKVCPVSGARPGESVIDTENYAYLAYGYKWSSAHRNVGIVIGFFIFFVLLYMIGSEFQSDPAASGGVMVFKRGSVDRNQLDRAEAMAQNPGVPESTVEKQQDNEIVREQNQQAGELNNANYANGTSRDVNGIASGNTHVNENYNATGNSTIGNNAAYNNNANIYTPAAVNTSNDANPNASTGDNLQAQQKGHGILSVSDEIFSWEHINYDVMIKGNPRRLLNDVSGFVAPGKMTALMGESGAGKTTLLNVLAQRTDVGVVHGDLKVDGRPPPRSFQADTGYCQQQDVHLAQTTVREALQFSALLRQSRETPMEERLAYVEQVIELLEMESFAEAIVGEVAEGLNVEQRKRLTIGVELAAKPSLLLFLDEPTSGLDAQAAWSIVRFLKKLASEGQAILCTIHQPSGELFNQFDRLLLLQKGGKTVYFGELGQNSMTLVNYFEERSGVKCDEDANPAEYILDVIGAGATATTDKDWFQLYRESPLYTEMQQELQRINQRSGRAANISQEEHARLSREYAQPLSVQLKTCIYRVFVAYWRDPTYVLAKLFLNLFGGLFIGSSFWGQGQKVSSAALQNKLFATFMSLVLSTSLSQQLQPVFINYRTLFEAREKPSKLYSWPVMVTSLILVEIPWNILGGTIFWVPWYFMVRFGDEGTRAGYSWGLYMLFQLYYATFAQAVASIAANGMVASILFSTLFSFVIVFCGVVQPPSQMPTFWRSWMFHLSPFTYIVEGQLGNAIHDKPVICSEHELNTIIPPSGQTCDSYLQPLSYPLNVTPPAGSSSRGYYLSNADGTCGFCSMRNGEDYLAGNEMNAKYRYRDIGILCAYIAFNLLLVYAMYYLFRVHSWRKSGLKASKKKPEPSDEAEAKVGNQLDQSVARE</sequence>
<name>A0AAF0FH05_9BASI</name>
<feature type="compositionally biased region" description="Basic and acidic residues" evidence="9">
    <location>
        <begin position="1679"/>
        <end position="1689"/>
    </location>
</feature>
<dbReference type="Pfam" id="PF06422">
    <property type="entry name" value="PDR_CDR"/>
    <property type="match status" value="1"/>
</dbReference>
<evidence type="ECO:0000313" key="12">
    <source>
        <dbReference type="EMBL" id="WFD44377.1"/>
    </source>
</evidence>
<gene>
    <name evidence="12" type="ORF">MPSI1_003045</name>
</gene>
<dbReference type="Pfam" id="PF14510">
    <property type="entry name" value="ABC_trans_N"/>
    <property type="match status" value="1"/>
</dbReference>
<dbReference type="Proteomes" id="UP001214628">
    <property type="component" value="Chromosome 4"/>
</dbReference>
<accession>A0AAF0FH05</accession>
<feature type="transmembrane region" description="Helical" evidence="10">
    <location>
        <begin position="688"/>
        <end position="712"/>
    </location>
</feature>
<dbReference type="FunFam" id="3.40.50.300:FF:000054">
    <property type="entry name" value="ABC multidrug transporter atrF"/>
    <property type="match status" value="1"/>
</dbReference>
<dbReference type="Pfam" id="PF00005">
    <property type="entry name" value="ABC_tran"/>
    <property type="match status" value="2"/>
</dbReference>
<comment type="subcellular location">
    <subcellularLocation>
        <location evidence="1">Membrane</location>
        <topology evidence="1">Multi-pass membrane protein</topology>
    </subcellularLocation>
</comment>
<dbReference type="SUPFAM" id="SSF52540">
    <property type="entry name" value="P-loop containing nucleoside triphosphate hydrolases"/>
    <property type="match status" value="2"/>
</dbReference>
<evidence type="ECO:0000256" key="5">
    <source>
        <dbReference type="ARBA" id="ARBA00022741"/>
    </source>
</evidence>
<feature type="region of interest" description="Disordered" evidence="9">
    <location>
        <begin position="1"/>
        <end position="179"/>
    </location>
</feature>
<keyword evidence="13" id="KW-1185">Reference proteome</keyword>
<dbReference type="GO" id="GO:0016020">
    <property type="term" value="C:membrane"/>
    <property type="evidence" value="ECO:0007669"/>
    <property type="project" value="UniProtKB-SubCell"/>
</dbReference>
<feature type="transmembrane region" description="Helical" evidence="10">
    <location>
        <begin position="1508"/>
        <end position="1529"/>
    </location>
</feature>
<dbReference type="SMART" id="SM00382">
    <property type="entry name" value="AAA"/>
    <property type="match status" value="2"/>
</dbReference>
<feature type="transmembrane region" description="Helical" evidence="10">
    <location>
        <begin position="1439"/>
        <end position="1469"/>
    </location>
</feature>
<keyword evidence="3" id="KW-0813">Transport</keyword>
<evidence type="ECO:0000259" key="11">
    <source>
        <dbReference type="PROSITE" id="PS50893"/>
    </source>
</evidence>
<dbReference type="Pfam" id="PF01061">
    <property type="entry name" value="ABC2_membrane"/>
    <property type="match status" value="2"/>
</dbReference>
<reference evidence="12" key="1">
    <citation type="submission" date="2023-02" db="EMBL/GenBank/DDBJ databases">
        <title>Mating type loci evolution in Malassezia.</title>
        <authorList>
            <person name="Coelho M.A."/>
        </authorList>
    </citation>
    <scope>NUCLEOTIDE SEQUENCE</scope>
    <source>
        <strain evidence="12">CBS 14136</strain>
    </source>
</reference>
<feature type="transmembrane region" description="Helical" evidence="10">
    <location>
        <begin position="751"/>
        <end position="773"/>
    </location>
</feature>
<feature type="compositionally biased region" description="Polar residues" evidence="9">
    <location>
        <begin position="91"/>
        <end position="101"/>
    </location>
</feature>
<evidence type="ECO:0000256" key="10">
    <source>
        <dbReference type="SAM" id="Phobius"/>
    </source>
</evidence>
<dbReference type="InterPro" id="IPR034001">
    <property type="entry name" value="ABCG_PDR_1"/>
</dbReference>
<keyword evidence="5" id="KW-0547">Nucleotide-binding</keyword>
<evidence type="ECO:0000256" key="8">
    <source>
        <dbReference type="ARBA" id="ARBA00023136"/>
    </source>
</evidence>
<feature type="transmembrane region" description="Helical" evidence="10">
    <location>
        <begin position="647"/>
        <end position="667"/>
    </location>
</feature>
<dbReference type="InterPro" id="IPR003593">
    <property type="entry name" value="AAA+_ATPase"/>
</dbReference>
<dbReference type="PROSITE" id="PS50893">
    <property type="entry name" value="ABC_TRANSPORTER_2"/>
    <property type="match status" value="2"/>
</dbReference>
<evidence type="ECO:0000256" key="4">
    <source>
        <dbReference type="ARBA" id="ARBA00022692"/>
    </source>
</evidence>
<evidence type="ECO:0000256" key="7">
    <source>
        <dbReference type="ARBA" id="ARBA00022989"/>
    </source>
</evidence>
<feature type="domain" description="ABC transporter" evidence="11">
    <location>
        <begin position="245"/>
        <end position="501"/>
    </location>
</feature>
<keyword evidence="7 10" id="KW-1133">Transmembrane helix</keyword>
<dbReference type="PANTHER" id="PTHR19241">
    <property type="entry name" value="ATP-BINDING CASSETTE TRANSPORTER"/>
    <property type="match status" value="1"/>
</dbReference>
<keyword evidence="6" id="KW-0067">ATP-binding</keyword>
<dbReference type="InterPro" id="IPR043926">
    <property type="entry name" value="ABCG_dom"/>
</dbReference>
<dbReference type="CDD" id="cd03232">
    <property type="entry name" value="ABCG_PDR_domain2"/>
    <property type="match status" value="1"/>
</dbReference>
<evidence type="ECO:0000256" key="3">
    <source>
        <dbReference type="ARBA" id="ARBA00022448"/>
    </source>
</evidence>
<dbReference type="GO" id="GO:0016887">
    <property type="term" value="F:ATP hydrolysis activity"/>
    <property type="evidence" value="ECO:0007669"/>
    <property type="project" value="InterPro"/>
</dbReference>
<dbReference type="Pfam" id="PF19055">
    <property type="entry name" value="ABC2_membrane_7"/>
    <property type="match status" value="1"/>
</dbReference>
<dbReference type="InterPro" id="IPR027417">
    <property type="entry name" value="P-loop_NTPase"/>
</dbReference>
<protein>
    <recommendedName>
        <fullName evidence="11">ABC transporter domain-containing protein</fullName>
    </recommendedName>
</protein>
<feature type="region of interest" description="Disordered" evidence="9">
    <location>
        <begin position="1675"/>
        <end position="1702"/>
    </location>
</feature>
<dbReference type="InterPro" id="IPR003439">
    <property type="entry name" value="ABC_transporter-like_ATP-bd"/>
</dbReference>
<dbReference type="InterPro" id="IPR017871">
    <property type="entry name" value="ABC_transporter-like_CS"/>
</dbReference>
<dbReference type="GO" id="GO:0140359">
    <property type="term" value="F:ABC-type transporter activity"/>
    <property type="evidence" value="ECO:0007669"/>
    <property type="project" value="InterPro"/>
</dbReference>
<evidence type="ECO:0000256" key="9">
    <source>
        <dbReference type="SAM" id="MobiDB-lite"/>
    </source>
</evidence>
<feature type="compositionally biased region" description="Basic and acidic residues" evidence="9">
    <location>
        <begin position="19"/>
        <end position="28"/>
    </location>
</feature>
<dbReference type="GO" id="GO:0005524">
    <property type="term" value="F:ATP binding"/>
    <property type="evidence" value="ECO:0007669"/>
    <property type="project" value="UniProtKB-KW"/>
</dbReference>
<feature type="compositionally biased region" description="Low complexity" evidence="9">
    <location>
        <begin position="104"/>
        <end position="115"/>
    </location>
</feature>
<feature type="compositionally biased region" description="Polar residues" evidence="9">
    <location>
        <begin position="41"/>
        <end position="67"/>
    </location>
</feature>
<dbReference type="Gene3D" id="3.40.50.300">
    <property type="entry name" value="P-loop containing nucleotide triphosphate hydrolases"/>
    <property type="match status" value="2"/>
</dbReference>
<dbReference type="InterPro" id="IPR034003">
    <property type="entry name" value="ABCG_PDR_2"/>
</dbReference>